<reference evidence="2" key="1">
    <citation type="submission" date="2019-03" db="EMBL/GenBank/DDBJ databases">
        <title>Long read genome sequence of the mycoparasitic Pythium oligandrum ATCC 38472 isolated from sugarbeet rhizosphere.</title>
        <authorList>
            <person name="Gaulin E."/>
        </authorList>
    </citation>
    <scope>NUCLEOTIDE SEQUENCE</scope>
    <source>
        <strain evidence="2">ATCC 38472_TT</strain>
    </source>
</reference>
<dbReference type="Gene3D" id="2.130.10.10">
    <property type="entry name" value="YVTN repeat-like/Quinoprotein amine dehydrogenase"/>
    <property type="match status" value="1"/>
</dbReference>
<dbReference type="Pfam" id="PF25460">
    <property type="entry name" value="Beta-prop_Aladin"/>
    <property type="match status" value="1"/>
</dbReference>
<evidence type="ECO:0000259" key="1">
    <source>
        <dbReference type="Pfam" id="PF25460"/>
    </source>
</evidence>
<protein>
    <recommendedName>
        <fullName evidence="1">Aladin seven-bladed propeller domain-containing protein</fullName>
    </recommendedName>
</protein>
<dbReference type="PANTHER" id="PTHR14494">
    <property type="entry name" value="ALADIN/ADRACALIN/AAAS"/>
    <property type="match status" value="1"/>
</dbReference>
<dbReference type="InterPro" id="IPR001680">
    <property type="entry name" value="WD40_rpt"/>
</dbReference>
<dbReference type="SUPFAM" id="SSF50978">
    <property type="entry name" value="WD40 repeat-like"/>
    <property type="match status" value="1"/>
</dbReference>
<comment type="caution">
    <text evidence="2">The sequence shown here is derived from an EMBL/GenBank/DDBJ whole genome shotgun (WGS) entry which is preliminary data.</text>
</comment>
<dbReference type="SMART" id="SM00320">
    <property type="entry name" value="WD40"/>
    <property type="match status" value="4"/>
</dbReference>
<dbReference type="InterPro" id="IPR036322">
    <property type="entry name" value="WD40_repeat_dom_sf"/>
</dbReference>
<feature type="domain" description="Aladin seven-bladed propeller" evidence="1">
    <location>
        <begin position="142"/>
        <end position="468"/>
    </location>
</feature>
<dbReference type="InterPro" id="IPR057403">
    <property type="entry name" value="Beta-prop_Aladin"/>
</dbReference>
<accession>A0A8K1CCC1</accession>
<dbReference type="AlphaFoldDB" id="A0A8K1CCC1"/>
<dbReference type="GO" id="GO:0006913">
    <property type="term" value="P:nucleocytoplasmic transport"/>
    <property type="evidence" value="ECO:0007669"/>
    <property type="project" value="TreeGrafter"/>
</dbReference>
<dbReference type="GO" id="GO:0005643">
    <property type="term" value="C:nuclear pore"/>
    <property type="evidence" value="ECO:0007669"/>
    <property type="project" value="TreeGrafter"/>
</dbReference>
<organism evidence="2 3">
    <name type="scientific">Pythium oligandrum</name>
    <name type="common">Mycoparasitic fungus</name>
    <dbReference type="NCBI Taxonomy" id="41045"/>
    <lineage>
        <taxon>Eukaryota</taxon>
        <taxon>Sar</taxon>
        <taxon>Stramenopiles</taxon>
        <taxon>Oomycota</taxon>
        <taxon>Peronosporomycetes</taxon>
        <taxon>Pythiales</taxon>
        <taxon>Pythiaceae</taxon>
        <taxon>Pythium</taxon>
    </lineage>
</organism>
<dbReference type="OrthoDB" id="411991at2759"/>
<dbReference type="InterPro" id="IPR015943">
    <property type="entry name" value="WD40/YVTN_repeat-like_dom_sf"/>
</dbReference>
<name>A0A8K1CCC1_PYTOL</name>
<proteinExistence type="predicted"/>
<dbReference type="Proteomes" id="UP000794436">
    <property type="component" value="Unassembled WGS sequence"/>
</dbReference>
<evidence type="ECO:0000313" key="3">
    <source>
        <dbReference type="Proteomes" id="UP000794436"/>
    </source>
</evidence>
<keyword evidence="3" id="KW-1185">Reference proteome</keyword>
<gene>
    <name evidence="2" type="ORF">Poli38472_000816</name>
</gene>
<sequence length="472" mass="52293">MTWIVPNQDSVTLGELQGELYSVSPRDEFHIGDAFVRRGGTVFAPVRVTGLKQRRPFGQQESLTEQDLNDEDWDRQAPGALQLLKRTAKALQVFFVEDERKVARSLLESAAWFITSTFVRPVDGERDDTSAFVPANNKKQLEESISAIAWHTSLTVLAVAQRDGVVSLYDAVAGEWDTRVLAHRSQQDITSLEWSHYSGGVLAVACRGGIFLWKVPSKRQEPELLDIVTHPTKRSFQQVAWNEDGSLLAAFADKTDSVFIIDVIMNRRSELKCRQQVTAVHWSPTGAYLFVSTASGVSVMWETCTWQKETWDVAASSCAWSSNGRCLLVAHRNTSLIYPYEFPATPPLINVGINTPPIDFAEKQLFSLDKSTFEYVGGAIKSLTWDPSGTRVAVTYTPSTSSNGDVGSLVAIFSVAWTPFLIFTMSGLIRGPPKSGVPRSVTFASKFDEGALLSIAWSSGLISFHPFYFEES</sequence>
<dbReference type="InterPro" id="IPR045139">
    <property type="entry name" value="Aladin"/>
</dbReference>
<dbReference type="EMBL" id="SPLM01000108">
    <property type="protein sequence ID" value="TMW60774.1"/>
    <property type="molecule type" value="Genomic_DNA"/>
</dbReference>
<evidence type="ECO:0000313" key="2">
    <source>
        <dbReference type="EMBL" id="TMW60774.1"/>
    </source>
</evidence>
<dbReference type="PANTHER" id="PTHR14494:SF0">
    <property type="entry name" value="ALADIN"/>
    <property type="match status" value="1"/>
</dbReference>